<evidence type="ECO:0000313" key="1">
    <source>
        <dbReference type="EMBL" id="CAB3976932.1"/>
    </source>
</evidence>
<dbReference type="AlphaFoldDB" id="A0A6S7FGK6"/>
<evidence type="ECO:0000313" key="2">
    <source>
        <dbReference type="Proteomes" id="UP001152795"/>
    </source>
</evidence>
<organism evidence="1 2">
    <name type="scientific">Paramuricea clavata</name>
    <name type="common">Red gorgonian</name>
    <name type="synonym">Violescent sea-whip</name>
    <dbReference type="NCBI Taxonomy" id="317549"/>
    <lineage>
        <taxon>Eukaryota</taxon>
        <taxon>Metazoa</taxon>
        <taxon>Cnidaria</taxon>
        <taxon>Anthozoa</taxon>
        <taxon>Octocorallia</taxon>
        <taxon>Malacalcyonacea</taxon>
        <taxon>Plexauridae</taxon>
        <taxon>Paramuricea</taxon>
    </lineage>
</organism>
<protein>
    <submittedName>
        <fullName evidence="1">Uncharacterized protein</fullName>
    </submittedName>
</protein>
<dbReference type="EMBL" id="CACRXK020000021">
    <property type="protein sequence ID" value="CAB3976932.1"/>
    <property type="molecule type" value="Genomic_DNA"/>
</dbReference>
<sequence length="164" mass="18390">MESEILTANAESCLEKSKLTSLLPLHASSAGEILLSHFWVDNFDLATDKQYSGGEINITTLIAFQEGKTLEAHNFHIHVPRKASHRISSEDPDPIPNKVESQILPPTCSIEIVPEQFIFDDRKFLTFYFAWIIARGDNSSDQVIPIFSGFMTNARKTTDPVLLL</sequence>
<accession>A0A6S7FGK6</accession>
<reference evidence="1" key="1">
    <citation type="submission" date="2020-04" db="EMBL/GenBank/DDBJ databases">
        <authorList>
            <person name="Alioto T."/>
            <person name="Alioto T."/>
            <person name="Gomez Garrido J."/>
        </authorList>
    </citation>
    <scope>NUCLEOTIDE SEQUENCE</scope>
    <source>
        <strain evidence="1">A484AB</strain>
    </source>
</reference>
<keyword evidence="2" id="KW-1185">Reference proteome</keyword>
<name>A0A6S7FGK6_PARCT</name>
<comment type="caution">
    <text evidence="1">The sequence shown here is derived from an EMBL/GenBank/DDBJ whole genome shotgun (WGS) entry which is preliminary data.</text>
</comment>
<proteinExistence type="predicted"/>
<dbReference type="Proteomes" id="UP001152795">
    <property type="component" value="Unassembled WGS sequence"/>
</dbReference>
<gene>
    <name evidence="1" type="ORF">PACLA_8A084015</name>
</gene>